<dbReference type="Pfam" id="PF18758">
    <property type="entry name" value="KDZ"/>
    <property type="match status" value="1"/>
</dbReference>
<feature type="compositionally biased region" description="Basic and acidic residues" evidence="1">
    <location>
        <begin position="61"/>
        <end position="74"/>
    </location>
</feature>
<feature type="region of interest" description="Disordered" evidence="1">
    <location>
        <begin position="1"/>
        <end position="38"/>
    </location>
</feature>
<dbReference type="InterPro" id="IPR040521">
    <property type="entry name" value="KDZ"/>
</dbReference>
<sequence>MSSNLSGSSSKKVLPPPVPTARIRRAGKTSKRRAVDIDAGRVPLHTGVERVFEVAPGGRPKLTELEDFPTERPPQRRRLGSGAAADEFAGWADGAPATENNEWEGFEDEALPADMFDPDGEENEILQEVKPRRSFYQTTDDPMGRFRELEDLIIQETFYLDALSEGASCFSCKQPSERSPMSHELGETDTLPSSSTPSCDSDDSSLYRCISCGVFNECYRCCLQRHRLSPLHVIRRWTGRYWQRTTLRDMGHVYHIGHDGERCFNASKEILCTVLHCNGIHQVKTTFCGCSQSLEIARWRLAMRLAWYPSSWEQPQTFATYECLKQFRTLCTVANVNVRDYVTALEKMTDPLSSGFVPDRYKNFGRMVRQWYHIVRMRRMGVAYLPNGVESAELGAAGVKCWACPRPGVNLPDGWEEVQENIRYKYSLFVGLDANFRLENKLRKVAKGRTMGVLADGLGYFAKLDGKDGYVEHIKKNVTEEDINTCAGFQAIMQRDARFSKGLRATGVAACSCTRHELVRPNGIGDLIKGERFSSMDYLFCAGIRNDLKLRIMASYDIGCIWKIYLLKRMAVLPASIGGPLAAVLTDIEVSLPVWHAEDHGIDCAAAETMRHKPGAGMTDCEGVERIWSGSNPKAYATREMHMDTRHSALEDHFDHHNWCMNLRLRILLGKRYRIAKEELAAQSANHDQVSSGIDSVVLTAWMDSVRDWHAQEKVLVKNKTVRNPYVSSWREGDLTEKRIREDLVAAEQAELSVLNIEIAKKKVTVVAFVTAVLQVEQIQLKIRSLQVAKGKAAYGSEKKIADARKAFAPKFEHVRRLQASFMPLVTPILQSAELAAEEDAIKRGTTRIPTLPEDVKIWMPSEIPSESRDLYNPLLFSTESSLRSLQCSENLDAVRLRLYTLAHILRFKNKNLVAQKAGTRAKGLLEETQGRLASAVRKYRAAYRALVLLVGVKEARPYRPLRRQDVTTKFFVDYKADAARRLTKLVNSTSRHRIRAPVGQRLNEDDVETPNFDEDDDYEALGEQLVEDAELVGAGKHGVRGKSKRLMSWIWTANGAPDEDEETLLHDAVRVEWCKSLARTERWQEEVILLEEEMRRVGVTLRWERNEWETKASGCRLDTPTGRGKAAYALRQAADRAWLAHAADEEFAQYL</sequence>
<dbReference type="EMBL" id="KN880854">
    <property type="protein sequence ID" value="KIY61896.1"/>
    <property type="molecule type" value="Genomic_DNA"/>
</dbReference>
<dbReference type="OrthoDB" id="3257613at2759"/>
<dbReference type="InterPro" id="IPR041457">
    <property type="entry name" value="CxC2_KDZ-assoc"/>
</dbReference>
<dbReference type="AlphaFoldDB" id="A0A0D7AX88"/>
<evidence type="ECO:0000313" key="4">
    <source>
        <dbReference type="Proteomes" id="UP000054007"/>
    </source>
</evidence>
<name>A0A0D7AX88_9AGAR</name>
<feature type="region of interest" description="Disordered" evidence="1">
    <location>
        <begin position="174"/>
        <end position="199"/>
    </location>
</feature>
<reference evidence="3 4" key="1">
    <citation type="journal article" date="2015" name="Fungal Genet. Biol.">
        <title>Evolution of novel wood decay mechanisms in Agaricales revealed by the genome sequences of Fistulina hepatica and Cylindrobasidium torrendii.</title>
        <authorList>
            <person name="Floudas D."/>
            <person name="Held B.W."/>
            <person name="Riley R."/>
            <person name="Nagy L.G."/>
            <person name="Koehler G."/>
            <person name="Ransdell A.S."/>
            <person name="Younus H."/>
            <person name="Chow J."/>
            <person name="Chiniquy J."/>
            <person name="Lipzen A."/>
            <person name="Tritt A."/>
            <person name="Sun H."/>
            <person name="Haridas S."/>
            <person name="LaButti K."/>
            <person name="Ohm R.A."/>
            <person name="Kues U."/>
            <person name="Blanchette R.A."/>
            <person name="Grigoriev I.V."/>
            <person name="Minto R.E."/>
            <person name="Hibbett D.S."/>
        </authorList>
    </citation>
    <scope>NUCLEOTIDE SEQUENCE [LARGE SCALE GENOMIC DNA]</scope>
    <source>
        <strain evidence="3 4">FP15055 ss-10</strain>
    </source>
</reference>
<evidence type="ECO:0000259" key="2">
    <source>
        <dbReference type="Pfam" id="PF18803"/>
    </source>
</evidence>
<feature type="compositionally biased region" description="Low complexity" evidence="1">
    <location>
        <begin position="188"/>
        <end position="199"/>
    </location>
</feature>
<feature type="compositionally biased region" description="Low complexity" evidence="1">
    <location>
        <begin position="1"/>
        <end position="13"/>
    </location>
</feature>
<dbReference type="Proteomes" id="UP000054007">
    <property type="component" value="Unassembled WGS sequence"/>
</dbReference>
<proteinExistence type="predicted"/>
<accession>A0A0D7AX88</accession>
<organism evidence="3 4">
    <name type="scientific">Cylindrobasidium torrendii FP15055 ss-10</name>
    <dbReference type="NCBI Taxonomy" id="1314674"/>
    <lineage>
        <taxon>Eukaryota</taxon>
        <taxon>Fungi</taxon>
        <taxon>Dikarya</taxon>
        <taxon>Basidiomycota</taxon>
        <taxon>Agaricomycotina</taxon>
        <taxon>Agaricomycetes</taxon>
        <taxon>Agaricomycetidae</taxon>
        <taxon>Agaricales</taxon>
        <taxon>Marasmiineae</taxon>
        <taxon>Physalacriaceae</taxon>
        <taxon>Cylindrobasidium</taxon>
    </lineage>
</organism>
<feature type="compositionally biased region" description="Basic residues" evidence="1">
    <location>
        <begin position="22"/>
        <end position="32"/>
    </location>
</feature>
<evidence type="ECO:0000313" key="3">
    <source>
        <dbReference type="EMBL" id="KIY61896.1"/>
    </source>
</evidence>
<dbReference type="PANTHER" id="PTHR33096:SF1">
    <property type="entry name" value="CXC1-LIKE CYSTEINE CLUSTER ASSOCIATED WITH KDZ TRANSPOSASES DOMAIN-CONTAINING PROTEIN"/>
    <property type="match status" value="1"/>
</dbReference>
<feature type="region of interest" description="Disordered" evidence="1">
    <location>
        <begin position="60"/>
        <end position="79"/>
    </location>
</feature>
<keyword evidence="4" id="KW-1185">Reference proteome</keyword>
<protein>
    <recommendedName>
        <fullName evidence="2">CxC2-like cysteine cluster KDZ transposase-associated domain-containing protein</fullName>
    </recommendedName>
</protein>
<dbReference type="Pfam" id="PF18803">
    <property type="entry name" value="CxC2"/>
    <property type="match status" value="1"/>
</dbReference>
<gene>
    <name evidence="3" type="ORF">CYLTODRAFT_494986</name>
</gene>
<dbReference type="PANTHER" id="PTHR33096">
    <property type="entry name" value="CXC2 DOMAIN-CONTAINING PROTEIN"/>
    <property type="match status" value="1"/>
</dbReference>
<feature type="domain" description="CxC2-like cysteine cluster KDZ transposase-associated" evidence="2">
    <location>
        <begin position="247"/>
        <end position="351"/>
    </location>
</feature>
<evidence type="ECO:0000256" key="1">
    <source>
        <dbReference type="SAM" id="MobiDB-lite"/>
    </source>
</evidence>